<reference evidence="3" key="2">
    <citation type="submission" date="2023-05" db="EMBL/GenBank/DDBJ databases">
        <authorList>
            <person name="Schelkunov M.I."/>
        </authorList>
    </citation>
    <scope>NUCLEOTIDE SEQUENCE</scope>
    <source>
        <strain evidence="3">Hsosn_3</strain>
        <tissue evidence="3">Leaf</tissue>
    </source>
</reference>
<keyword evidence="1" id="KW-0472">Membrane</keyword>
<keyword evidence="1" id="KW-1133">Transmembrane helix</keyword>
<evidence type="ECO:0000313" key="4">
    <source>
        <dbReference type="Proteomes" id="UP001237642"/>
    </source>
</evidence>
<evidence type="ECO:0000313" key="3">
    <source>
        <dbReference type="EMBL" id="KAK1366323.1"/>
    </source>
</evidence>
<organism evidence="3 4">
    <name type="scientific">Heracleum sosnowskyi</name>
    <dbReference type="NCBI Taxonomy" id="360622"/>
    <lineage>
        <taxon>Eukaryota</taxon>
        <taxon>Viridiplantae</taxon>
        <taxon>Streptophyta</taxon>
        <taxon>Embryophyta</taxon>
        <taxon>Tracheophyta</taxon>
        <taxon>Spermatophyta</taxon>
        <taxon>Magnoliopsida</taxon>
        <taxon>eudicotyledons</taxon>
        <taxon>Gunneridae</taxon>
        <taxon>Pentapetalae</taxon>
        <taxon>asterids</taxon>
        <taxon>campanulids</taxon>
        <taxon>Apiales</taxon>
        <taxon>Apiaceae</taxon>
        <taxon>Apioideae</taxon>
        <taxon>apioid superclade</taxon>
        <taxon>Tordylieae</taxon>
        <taxon>Tordyliinae</taxon>
        <taxon>Heracleum</taxon>
    </lineage>
</organism>
<dbReference type="GO" id="GO:0006270">
    <property type="term" value="P:DNA replication initiation"/>
    <property type="evidence" value="ECO:0007669"/>
    <property type="project" value="TreeGrafter"/>
</dbReference>
<evidence type="ECO:0000259" key="2">
    <source>
        <dbReference type="Pfam" id="PF18137"/>
    </source>
</evidence>
<gene>
    <name evidence="3" type="ORF">POM88_041884</name>
</gene>
<feature type="domain" description="Origin recognition complex subunit 3 winged helix C-terminal" evidence="2">
    <location>
        <begin position="37"/>
        <end position="81"/>
    </location>
</feature>
<dbReference type="EMBL" id="JAUIZM010000009">
    <property type="protein sequence ID" value="KAK1366323.1"/>
    <property type="molecule type" value="Genomic_DNA"/>
</dbReference>
<comment type="caution">
    <text evidence="3">The sequence shown here is derived from an EMBL/GenBank/DDBJ whole genome shotgun (WGS) entry which is preliminary data.</text>
</comment>
<name>A0AAD8HGT5_9APIA</name>
<dbReference type="GO" id="GO:0005656">
    <property type="term" value="C:nuclear pre-replicative complex"/>
    <property type="evidence" value="ECO:0007669"/>
    <property type="project" value="TreeGrafter"/>
</dbReference>
<sequence>MPPSPTSGTGMSVTGYCLVISITMIFFGLCGGPRLGYSLAQEHGDLINLHDWYQSFKATICSTTKTKQRLKQSPSPKKRKSGVEPRAIDEASLQYPTYNFFRILFYVFSCI</sequence>
<dbReference type="PANTHER" id="PTHR12748">
    <property type="entry name" value="ORIGIN RECOGNITION COMPLEX SUBUNIT 3"/>
    <property type="match status" value="1"/>
</dbReference>
<accession>A0AAD8HGT5</accession>
<dbReference type="InterPro" id="IPR020795">
    <property type="entry name" value="ORC3"/>
</dbReference>
<dbReference type="GO" id="GO:0031261">
    <property type="term" value="C:DNA replication preinitiation complex"/>
    <property type="evidence" value="ECO:0007669"/>
    <property type="project" value="TreeGrafter"/>
</dbReference>
<proteinExistence type="predicted"/>
<reference evidence="3" key="1">
    <citation type="submission" date="2023-02" db="EMBL/GenBank/DDBJ databases">
        <title>Genome of toxic invasive species Heracleum sosnowskyi carries increased number of genes despite the absence of recent whole-genome duplications.</title>
        <authorList>
            <person name="Schelkunov M."/>
            <person name="Shtratnikova V."/>
            <person name="Makarenko M."/>
            <person name="Klepikova A."/>
            <person name="Omelchenko D."/>
            <person name="Novikova G."/>
            <person name="Obukhova E."/>
            <person name="Bogdanov V."/>
            <person name="Penin A."/>
            <person name="Logacheva M."/>
        </authorList>
    </citation>
    <scope>NUCLEOTIDE SEQUENCE</scope>
    <source>
        <strain evidence="3">Hsosn_3</strain>
        <tissue evidence="3">Leaf</tissue>
    </source>
</reference>
<dbReference type="GO" id="GO:0005664">
    <property type="term" value="C:nuclear origin of replication recognition complex"/>
    <property type="evidence" value="ECO:0007669"/>
    <property type="project" value="InterPro"/>
</dbReference>
<keyword evidence="4" id="KW-1185">Reference proteome</keyword>
<dbReference type="PANTHER" id="PTHR12748:SF0">
    <property type="entry name" value="ORIGIN RECOGNITION COMPLEX SUBUNIT 3"/>
    <property type="match status" value="1"/>
</dbReference>
<evidence type="ECO:0000256" key="1">
    <source>
        <dbReference type="SAM" id="Phobius"/>
    </source>
</evidence>
<protein>
    <recommendedName>
        <fullName evidence="2">Origin recognition complex subunit 3 winged helix C-terminal domain-containing protein</fullName>
    </recommendedName>
</protein>
<dbReference type="Pfam" id="PF18137">
    <property type="entry name" value="WHD_ORC"/>
    <property type="match status" value="1"/>
</dbReference>
<keyword evidence="1" id="KW-0812">Transmembrane</keyword>
<dbReference type="Proteomes" id="UP001237642">
    <property type="component" value="Unassembled WGS sequence"/>
</dbReference>
<dbReference type="AlphaFoldDB" id="A0AAD8HGT5"/>
<dbReference type="InterPro" id="IPR040855">
    <property type="entry name" value="ORC_WH_C"/>
</dbReference>
<feature type="transmembrane region" description="Helical" evidence="1">
    <location>
        <begin position="12"/>
        <end position="31"/>
    </location>
</feature>
<dbReference type="GO" id="GO:0003688">
    <property type="term" value="F:DNA replication origin binding"/>
    <property type="evidence" value="ECO:0007669"/>
    <property type="project" value="TreeGrafter"/>
</dbReference>